<evidence type="ECO:0000313" key="4">
    <source>
        <dbReference type="Proteomes" id="UP001208041"/>
    </source>
</evidence>
<reference evidence="3" key="1">
    <citation type="submission" date="2022-10" db="EMBL/GenBank/DDBJ databases">
        <authorList>
            <person name="Yue Y."/>
        </authorList>
    </citation>
    <scope>NUCLEOTIDE SEQUENCE</scope>
    <source>
        <strain evidence="3">Z654</strain>
    </source>
</reference>
<evidence type="ECO:0000313" key="3">
    <source>
        <dbReference type="EMBL" id="MCV6825148.1"/>
    </source>
</evidence>
<name>A0AAE3LRY5_9RHOB</name>
<feature type="domain" description="GmrSD restriction endonucleases N-terminal" evidence="1">
    <location>
        <begin position="11"/>
        <end position="233"/>
    </location>
</feature>
<dbReference type="EMBL" id="JAOYFC010000002">
    <property type="protein sequence ID" value="MCV6825148.1"/>
    <property type="molecule type" value="Genomic_DNA"/>
</dbReference>
<dbReference type="Pfam" id="PF03235">
    <property type="entry name" value="GmrSD_N"/>
    <property type="match status" value="1"/>
</dbReference>
<dbReference type="RefSeq" id="WP_263953980.1">
    <property type="nucleotide sequence ID" value="NZ_JAOYFC010000002.1"/>
</dbReference>
<gene>
    <name evidence="3" type="ORF">OH136_11340</name>
</gene>
<evidence type="ECO:0000259" key="2">
    <source>
        <dbReference type="Pfam" id="PF07510"/>
    </source>
</evidence>
<dbReference type="AlphaFoldDB" id="A0AAE3LRY5"/>
<organism evidence="3 4">
    <name type="scientific">Halocynthiibacter halioticoli</name>
    <dbReference type="NCBI Taxonomy" id="2986804"/>
    <lineage>
        <taxon>Bacteria</taxon>
        <taxon>Pseudomonadati</taxon>
        <taxon>Pseudomonadota</taxon>
        <taxon>Alphaproteobacteria</taxon>
        <taxon>Rhodobacterales</taxon>
        <taxon>Paracoccaceae</taxon>
        <taxon>Halocynthiibacter</taxon>
    </lineage>
</organism>
<dbReference type="InterPro" id="IPR011089">
    <property type="entry name" value="GmrSD_C"/>
</dbReference>
<accession>A0AAE3LRY5</accession>
<evidence type="ECO:0000259" key="1">
    <source>
        <dbReference type="Pfam" id="PF03235"/>
    </source>
</evidence>
<keyword evidence="4" id="KW-1185">Reference proteome</keyword>
<dbReference type="Proteomes" id="UP001208041">
    <property type="component" value="Unassembled WGS sequence"/>
</dbReference>
<dbReference type="GO" id="GO:0004519">
    <property type="term" value="F:endonuclease activity"/>
    <property type="evidence" value="ECO:0007669"/>
    <property type="project" value="UniProtKB-KW"/>
</dbReference>
<dbReference type="InterPro" id="IPR004919">
    <property type="entry name" value="GmrSD_N"/>
</dbReference>
<dbReference type="PANTHER" id="PTHR35149">
    <property type="entry name" value="SLL5132 PROTEIN"/>
    <property type="match status" value="1"/>
</dbReference>
<keyword evidence="3" id="KW-0540">Nuclease</keyword>
<keyword evidence="3" id="KW-0378">Hydrolase</keyword>
<dbReference type="PANTHER" id="PTHR35149:SF2">
    <property type="entry name" value="DUF262 DOMAIN-CONTAINING PROTEIN"/>
    <property type="match status" value="1"/>
</dbReference>
<protein>
    <submittedName>
        <fullName evidence="3">DUF262 domain-containing HNH endonuclease family protein</fullName>
    </submittedName>
</protein>
<keyword evidence="3" id="KW-0255">Endonuclease</keyword>
<feature type="domain" description="GmrSD restriction endonucleases C-terminal" evidence="2">
    <location>
        <begin position="417"/>
        <end position="551"/>
    </location>
</feature>
<dbReference type="Pfam" id="PF07510">
    <property type="entry name" value="GmrSD_C"/>
    <property type="match status" value="1"/>
</dbReference>
<comment type="caution">
    <text evidence="3">The sequence shown here is derived from an EMBL/GenBank/DDBJ whole genome shotgun (WGS) entry which is preliminary data.</text>
</comment>
<proteinExistence type="predicted"/>
<sequence length="560" mass="64107">MKTFSFDDIGIAKIFTDYSLTIPPHQRDYAWTEEEVVQLYSDLEAAYRKSSEYFLGTIVAIENEKTGELSVVDGQQRLTTTYLLLTAIRDFLQKNDTGKEISTSLQNTYLFNSDRREGFKQRLSLNTDDRHYFKQLTSKSTEEYWPPNESRTSHKLLREAYFLAVARVEAIANSVSGVDAPDTLNNWIDYLERSAQVILLRAHDQARAFKMFETLNDRGLRTSQADLVKSYLFGHSDGQVGLAQSKWSNMLENLQELGDDDPQVSFLRHYLIAFSGFVRADGVYDAIQTKYKTEGTAVSFLTSLADTSRIYTATFNAENEFWDDYSPITRKYLEDFNFFNLKPIRPLILATSTKFEKSEFEKTIKFLTSFSLRLVVSARTRSGANEQAFADAAIKVTSGDISNYIELTEALKKISVSDKDFEEIFANARVTKTALARYLLRELEHTCSPNKGEKEWVNSDPQQVTLEHILPKSIRGIGWDSFNADSHSEFKNRLGNLCLLKRSENNGMSNESFEGKKPFFEKSSLTLTYELSKTESWEPIEVENRQKKLAKLALRTWPSS</sequence>